<evidence type="ECO:0000313" key="2">
    <source>
        <dbReference type="EMBL" id="KAK2950572.1"/>
    </source>
</evidence>
<sequence length="325" mass="36496">MPSINELVEMGAEMVIRPPRYIYTDQELGPSDGFLDDTSFYRDDFTVHNADNQILHGCIFFPGSRNDTPKPNTCIIYCHGNAGNLLDCLQICVEYLRRGLAVCGFDFSGCGLSDGKYITVGCREVQDVDAVHTYLQKSYSFDHIVLWGRSMGAAVTIQQASLHPGRFVCCVADSPFARMMDVVDAMAEVMKNQFCGGFIVIPIGKSLIRSRIKKLTGMDIKHYSPIDVISDTSTPLFIAHSPDDNLIPFKQAELLFNKYVSPDRELYHLSGDHNSERTRQFFDTVFSFIESHAQIGFQVRPKTEENPLLAKYASTLERPQHSPLS</sequence>
<reference evidence="2 3" key="1">
    <citation type="journal article" date="2022" name="bioRxiv">
        <title>Genomics of Preaxostyla Flagellates Illuminates Evolutionary Transitions and the Path Towards Mitochondrial Loss.</title>
        <authorList>
            <person name="Novak L.V.F."/>
            <person name="Treitli S.C."/>
            <person name="Pyrih J."/>
            <person name="Halakuc P."/>
            <person name="Pipaliya S.V."/>
            <person name="Vacek V."/>
            <person name="Brzon O."/>
            <person name="Soukal P."/>
            <person name="Eme L."/>
            <person name="Dacks J.B."/>
            <person name="Karnkowska A."/>
            <person name="Elias M."/>
            <person name="Hampl V."/>
        </authorList>
    </citation>
    <scope>NUCLEOTIDE SEQUENCE [LARGE SCALE GENOMIC DNA]</scope>
    <source>
        <strain evidence="2">NAU3</strain>
        <tissue evidence="2">Gut</tissue>
    </source>
</reference>
<dbReference type="Gene3D" id="3.40.50.1820">
    <property type="entry name" value="alpha/beta hydrolase"/>
    <property type="match status" value="1"/>
</dbReference>
<accession>A0ABQ9XDK5</accession>
<dbReference type="PANTHER" id="PTHR43358">
    <property type="entry name" value="ALPHA/BETA-HYDROLASE"/>
    <property type="match status" value="1"/>
</dbReference>
<dbReference type="SUPFAM" id="SSF53474">
    <property type="entry name" value="alpha/beta-Hydrolases"/>
    <property type="match status" value="1"/>
</dbReference>
<dbReference type="InterPro" id="IPR029058">
    <property type="entry name" value="AB_hydrolase_fold"/>
</dbReference>
<gene>
    <name evidence="2" type="ORF">BLNAU_14464</name>
</gene>
<dbReference type="EMBL" id="JARBJD010000133">
    <property type="protein sequence ID" value="KAK2950572.1"/>
    <property type="molecule type" value="Genomic_DNA"/>
</dbReference>
<proteinExistence type="predicted"/>
<organism evidence="2 3">
    <name type="scientific">Blattamonas nauphoetae</name>
    <dbReference type="NCBI Taxonomy" id="2049346"/>
    <lineage>
        <taxon>Eukaryota</taxon>
        <taxon>Metamonada</taxon>
        <taxon>Preaxostyla</taxon>
        <taxon>Oxymonadida</taxon>
        <taxon>Blattamonas</taxon>
    </lineage>
</organism>
<dbReference type="Proteomes" id="UP001281761">
    <property type="component" value="Unassembled WGS sequence"/>
</dbReference>
<evidence type="ECO:0000259" key="1">
    <source>
        <dbReference type="Pfam" id="PF12146"/>
    </source>
</evidence>
<feature type="domain" description="Serine aminopeptidase S33" evidence="1">
    <location>
        <begin position="70"/>
        <end position="181"/>
    </location>
</feature>
<name>A0ABQ9XDK5_9EUKA</name>
<protein>
    <submittedName>
        <fullName evidence="2">Clan SC, family S9, unassigned serine peptidase</fullName>
    </submittedName>
</protein>
<dbReference type="PANTHER" id="PTHR43358:SF4">
    <property type="entry name" value="ALPHA_BETA HYDROLASE FOLD-1 DOMAIN-CONTAINING PROTEIN"/>
    <property type="match status" value="1"/>
</dbReference>
<evidence type="ECO:0000313" key="3">
    <source>
        <dbReference type="Proteomes" id="UP001281761"/>
    </source>
</evidence>
<dbReference type="InterPro" id="IPR022742">
    <property type="entry name" value="Hydrolase_4"/>
</dbReference>
<keyword evidence="3" id="KW-1185">Reference proteome</keyword>
<comment type="caution">
    <text evidence="2">The sequence shown here is derived from an EMBL/GenBank/DDBJ whole genome shotgun (WGS) entry which is preliminary data.</text>
</comment>
<dbReference type="Pfam" id="PF12146">
    <property type="entry name" value="Hydrolase_4"/>
    <property type="match status" value="1"/>
</dbReference>
<dbReference type="InterPro" id="IPR052920">
    <property type="entry name" value="DNA-binding_regulatory"/>
</dbReference>